<evidence type="ECO:0000256" key="4">
    <source>
        <dbReference type="ARBA" id="ARBA00023128"/>
    </source>
</evidence>
<sequence length="319" mass="38205">MNINIYDYFIKSKSFLNILKKKIFCKNKVNYRCLIYNGFNKGKYKLLNKIYLKKKILNKNLSQLENRVNLLRKYPLRKRKGNNFKISLINKKNFNVNFVKIRHLLNFTKKIILCSLFIYTINNYLFDMTLTSGSSMYPLINKNGVILFYICDDALRFFYKLHKIYMDSYTYILHKFNNIIRFLFHPNNFICFKERISEKIANLEGKKKKNMHIYSRGDIVLLISPVDNNKRVCKRIIAIEKDKIYVDNFNSFVEIPENNIWVEGDNKNDSFDSRNYGCVHVNLIIGKVFFLLDPFKKFSLINNKKNYQIESSRFLYLSD</sequence>
<name>A0A1J1HBI8_PLARL</name>
<dbReference type="GeneID" id="39738614"/>
<dbReference type="CDD" id="cd06530">
    <property type="entry name" value="S26_SPase_I"/>
    <property type="match status" value="1"/>
</dbReference>
<feature type="active site" evidence="7">
    <location>
        <position position="234"/>
    </location>
</feature>
<evidence type="ECO:0000259" key="9">
    <source>
        <dbReference type="Pfam" id="PF10502"/>
    </source>
</evidence>
<evidence type="ECO:0000313" key="10">
    <source>
        <dbReference type="EMBL" id="CRH02454.1"/>
    </source>
</evidence>
<dbReference type="AlphaFoldDB" id="A0A1J1HBI8"/>
<proteinExistence type="inferred from homology"/>
<evidence type="ECO:0000313" key="11">
    <source>
        <dbReference type="Proteomes" id="UP000220158"/>
    </source>
</evidence>
<feature type="coiled-coil region" evidence="8">
    <location>
        <begin position="47"/>
        <end position="74"/>
    </location>
</feature>
<dbReference type="GO" id="GO:0042720">
    <property type="term" value="C:mitochondrial inner membrane peptidase complex"/>
    <property type="evidence" value="ECO:0007669"/>
    <property type="project" value="TreeGrafter"/>
</dbReference>
<evidence type="ECO:0000256" key="8">
    <source>
        <dbReference type="SAM" id="Coils"/>
    </source>
</evidence>
<evidence type="ECO:0000256" key="3">
    <source>
        <dbReference type="ARBA" id="ARBA00022801"/>
    </source>
</evidence>
<accession>A0A1J1HBI8</accession>
<dbReference type="OMA" id="DSRNYGC"/>
<feature type="domain" description="Peptidase S26" evidence="9">
    <location>
        <begin position="252"/>
        <end position="290"/>
    </location>
</feature>
<dbReference type="SUPFAM" id="SSF51306">
    <property type="entry name" value="LexA/Signal peptidase"/>
    <property type="match status" value="1"/>
</dbReference>
<comment type="similarity">
    <text evidence="6">Belongs to the peptidase S26 family. IMP1 subfamily.</text>
</comment>
<dbReference type="InterPro" id="IPR052064">
    <property type="entry name" value="Mito_IMP1_subunit"/>
</dbReference>
<organism evidence="10 11">
    <name type="scientific">Plasmodium relictum</name>
    <dbReference type="NCBI Taxonomy" id="85471"/>
    <lineage>
        <taxon>Eukaryota</taxon>
        <taxon>Sar</taxon>
        <taxon>Alveolata</taxon>
        <taxon>Apicomplexa</taxon>
        <taxon>Aconoidasida</taxon>
        <taxon>Haemosporida</taxon>
        <taxon>Plasmodiidae</taxon>
        <taxon>Plasmodium</taxon>
        <taxon>Plasmodium (Haemamoeba)</taxon>
    </lineage>
</organism>
<evidence type="ECO:0000256" key="6">
    <source>
        <dbReference type="ARBA" id="ARBA00038445"/>
    </source>
</evidence>
<evidence type="ECO:0000256" key="1">
    <source>
        <dbReference type="ARBA" id="ARBA00004273"/>
    </source>
</evidence>
<keyword evidence="3 10" id="KW-0378">Hydrolase</keyword>
<dbReference type="OrthoDB" id="308440at2759"/>
<dbReference type="GO" id="GO:0009003">
    <property type="term" value="F:signal peptidase activity"/>
    <property type="evidence" value="ECO:0007669"/>
    <property type="project" value="UniProtKB-EC"/>
</dbReference>
<evidence type="ECO:0000256" key="7">
    <source>
        <dbReference type="PIRSR" id="PIRSR600223-1"/>
    </source>
</evidence>
<keyword evidence="11" id="KW-1185">Reference proteome</keyword>
<dbReference type="EMBL" id="LN835309">
    <property type="protein sequence ID" value="CRH02454.1"/>
    <property type="molecule type" value="Genomic_DNA"/>
</dbReference>
<dbReference type="Proteomes" id="UP000220158">
    <property type="component" value="Chromosome 14"/>
</dbReference>
<dbReference type="PANTHER" id="PTHR12383:SF16">
    <property type="entry name" value="MITOCHONDRIAL INNER MEMBRANE PROTEASE SUBUNIT 1"/>
    <property type="match status" value="1"/>
</dbReference>
<dbReference type="InterPro" id="IPR000223">
    <property type="entry name" value="Pept_S26A_signal_pept_1"/>
</dbReference>
<gene>
    <name evidence="10" type="primary">SPB</name>
    <name evidence="10" type="ORF">PRELSG_1418200</name>
</gene>
<dbReference type="InterPro" id="IPR036286">
    <property type="entry name" value="LexA/Signal_pep-like_sf"/>
</dbReference>
<keyword evidence="5" id="KW-0472">Membrane</keyword>
<keyword evidence="4" id="KW-0496">Mitochondrion</keyword>
<dbReference type="RefSeq" id="XP_028534974.1">
    <property type="nucleotide sequence ID" value="XM_028679241.1"/>
</dbReference>
<keyword evidence="8" id="KW-0175">Coiled coil</keyword>
<dbReference type="EC" id="3.4.21.89" evidence="10"/>
<dbReference type="VEuPathDB" id="PlasmoDB:PRELSG_1418200"/>
<evidence type="ECO:0000256" key="5">
    <source>
        <dbReference type="ARBA" id="ARBA00023136"/>
    </source>
</evidence>
<reference evidence="10 11" key="1">
    <citation type="submission" date="2015-04" db="EMBL/GenBank/DDBJ databases">
        <authorList>
            <consortium name="Pathogen Informatics"/>
        </authorList>
    </citation>
    <scope>NUCLEOTIDE SEQUENCE [LARGE SCALE GENOMIC DNA]</scope>
    <source>
        <strain evidence="10 11">SGS1</strain>
    </source>
</reference>
<dbReference type="PANTHER" id="PTHR12383">
    <property type="entry name" value="PROTEASE FAMILY S26 MITOCHONDRIAL INNER MEMBRANE PROTEASE-RELATED"/>
    <property type="match status" value="1"/>
</dbReference>
<dbReference type="KEGG" id="prel:PRELSG_1418200"/>
<dbReference type="InterPro" id="IPR019758">
    <property type="entry name" value="Pept_S26A_signal_pept_1_CS"/>
</dbReference>
<feature type="active site" evidence="7">
    <location>
        <position position="135"/>
    </location>
</feature>
<dbReference type="Pfam" id="PF10502">
    <property type="entry name" value="Peptidase_S26"/>
    <property type="match status" value="1"/>
</dbReference>
<comment type="subcellular location">
    <subcellularLocation>
        <location evidence="1">Mitochondrion inner membrane</location>
    </subcellularLocation>
</comment>
<evidence type="ECO:0000256" key="2">
    <source>
        <dbReference type="ARBA" id="ARBA00022792"/>
    </source>
</evidence>
<dbReference type="GO" id="GO:0006627">
    <property type="term" value="P:protein processing involved in protein targeting to mitochondrion"/>
    <property type="evidence" value="ECO:0007669"/>
    <property type="project" value="TreeGrafter"/>
</dbReference>
<protein>
    <submittedName>
        <fullName evidence="10">Type I signal peptidase, putative</fullName>
        <ecNumber evidence="10">3.4.21.89</ecNumber>
    </submittedName>
</protein>
<dbReference type="PROSITE" id="PS00761">
    <property type="entry name" value="SPASE_I_3"/>
    <property type="match status" value="1"/>
</dbReference>
<dbReference type="Gene3D" id="2.10.109.10">
    <property type="entry name" value="Umud Fragment, subunit A"/>
    <property type="match status" value="1"/>
</dbReference>
<dbReference type="GO" id="GO:0004252">
    <property type="term" value="F:serine-type endopeptidase activity"/>
    <property type="evidence" value="ECO:0007669"/>
    <property type="project" value="InterPro"/>
</dbReference>
<dbReference type="PRINTS" id="PR00727">
    <property type="entry name" value="LEADERPTASE"/>
</dbReference>
<keyword evidence="2" id="KW-0999">Mitochondrion inner membrane</keyword>
<dbReference type="InterPro" id="IPR019533">
    <property type="entry name" value="Peptidase_S26"/>
</dbReference>
<dbReference type="GO" id="GO:0006465">
    <property type="term" value="P:signal peptide processing"/>
    <property type="evidence" value="ECO:0007669"/>
    <property type="project" value="InterPro"/>
</dbReference>